<dbReference type="PANTHER" id="PTHR43586:SF15">
    <property type="entry name" value="BLR3095 PROTEIN"/>
    <property type="match status" value="1"/>
</dbReference>
<dbReference type="GO" id="GO:0008483">
    <property type="term" value="F:transaminase activity"/>
    <property type="evidence" value="ECO:0007669"/>
    <property type="project" value="UniProtKB-KW"/>
</dbReference>
<dbReference type="Gene3D" id="3.40.640.10">
    <property type="entry name" value="Type I PLP-dependent aspartate aminotransferase-like (Major domain)"/>
    <property type="match status" value="1"/>
</dbReference>
<organism evidence="2 3">
    <name type="scientific">Actinacidiphila oryziradicis</name>
    <dbReference type="NCBI Taxonomy" id="2571141"/>
    <lineage>
        <taxon>Bacteria</taxon>
        <taxon>Bacillati</taxon>
        <taxon>Actinomycetota</taxon>
        <taxon>Actinomycetes</taxon>
        <taxon>Kitasatosporales</taxon>
        <taxon>Streptomycetaceae</taxon>
        <taxon>Actinacidiphila</taxon>
    </lineage>
</organism>
<accession>A0A4U0RZU3</accession>
<proteinExistence type="predicted"/>
<dbReference type="EMBL" id="SUMC01000075">
    <property type="protein sequence ID" value="TKA01177.1"/>
    <property type="molecule type" value="Genomic_DNA"/>
</dbReference>
<keyword evidence="3" id="KW-1185">Reference proteome</keyword>
<dbReference type="Proteomes" id="UP000305778">
    <property type="component" value="Unassembled WGS sequence"/>
</dbReference>
<dbReference type="Gene3D" id="3.90.1150.10">
    <property type="entry name" value="Aspartate Aminotransferase, domain 1"/>
    <property type="match status" value="1"/>
</dbReference>
<reference evidence="2 3" key="1">
    <citation type="submission" date="2019-04" db="EMBL/GenBank/DDBJ databases">
        <title>Streptomyces oryziradicis sp. nov., a novel actinomycete isolated from rhizosphere soil of rice (Oryza sativa L.).</title>
        <authorList>
            <person name="Li C."/>
        </authorList>
    </citation>
    <scope>NUCLEOTIDE SEQUENCE [LARGE SCALE GENOMIC DNA]</scope>
    <source>
        <strain evidence="2 3">NEAU-C40</strain>
    </source>
</reference>
<dbReference type="PANTHER" id="PTHR43586">
    <property type="entry name" value="CYSTEINE DESULFURASE"/>
    <property type="match status" value="1"/>
</dbReference>
<comment type="caution">
    <text evidence="2">The sequence shown here is derived from an EMBL/GenBank/DDBJ whole genome shotgun (WGS) entry which is preliminary data.</text>
</comment>
<dbReference type="RefSeq" id="WP_136729220.1">
    <property type="nucleotide sequence ID" value="NZ_SUMC01000075.1"/>
</dbReference>
<feature type="domain" description="Aminotransferase class V" evidence="1">
    <location>
        <begin position="25"/>
        <end position="349"/>
    </location>
</feature>
<name>A0A4U0RZU3_9ACTN</name>
<evidence type="ECO:0000313" key="2">
    <source>
        <dbReference type="EMBL" id="TKA01177.1"/>
    </source>
</evidence>
<dbReference type="SUPFAM" id="SSF53383">
    <property type="entry name" value="PLP-dependent transferases"/>
    <property type="match status" value="1"/>
</dbReference>
<evidence type="ECO:0000259" key="1">
    <source>
        <dbReference type="Pfam" id="PF00266"/>
    </source>
</evidence>
<keyword evidence="2" id="KW-0032">Aminotransferase</keyword>
<dbReference type="Pfam" id="PF00266">
    <property type="entry name" value="Aminotran_5"/>
    <property type="match status" value="1"/>
</dbReference>
<dbReference type="AlphaFoldDB" id="A0A4U0RZU3"/>
<sequence length="385" mass="41586">MTALINSPDLAAQVRDQFPGTSSGVYLNTAAESLFLGSHMQALNNYALRKNLGSRGRDACAQVESHCRTLVGELLSVDSRHVAFLASTSRGLDAVIKSISWRPGDNIVFAESEFPSTTFAAVHLASAGVERRVVRGQDGLVPTDSYAARIDERTRLVVASLVSYKNGFMVDLPALAAAAHERGALLFVDAVQAVGAVPVQAGVADFLCAGTYKWLLGAHGLAIFYVNPDVLDQLTPPYVAYRGVTDLFAADRLERFELMPDARRFEEGMPNYIGLHVLENALEFVLSVGVEAIAAYNAELVAVAMQGLADLGVELLTPRQPERRGSIVSFATACDAEITRRLAERGVSVWGRDGRVRIAPHLYNTVADVEAFLHHVAPVLAEVQR</sequence>
<dbReference type="OrthoDB" id="9808002at2"/>
<protein>
    <submittedName>
        <fullName evidence="2">Aminotransferase class V-fold PLP-dependent enzyme</fullName>
    </submittedName>
</protein>
<gene>
    <name evidence="2" type="ORF">FCI23_41070</name>
</gene>
<dbReference type="InterPro" id="IPR000192">
    <property type="entry name" value="Aminotrans_V_dom"/>
</dbReference>
<keyword evidence="2" id="KW-0808">Transferase</keyword>
<evidence type="ECO:0000313" key="3">
    <source>
        <dbReference type="Proteomes" id="UP000305778"/>
    </source>
</evidence>
<dbReference type="InterPro" id="IPR015424">
    <property type="entry name" value="PyrdxlP-dep_Trfase"/>
</dbReference>
<dbReference type="InterPro" id="IPR015422">
    <property type="entry name" value="PyrdxlP-dep_Trfase_small"/>
</dbReference>
<dbReference type="InterPro" id="IPR015421">
    <property type="entry name" value="PyrdxlP-dep_Trfase_major"/>
</dbReference>